<evidence type="ECO:0000313" key="1">
    <source>
        <dbReference type="EMBL" id="KAI4318558.1"/>
    </source>
</evidence>
<accession>A0ACB9M3N7</accession>
<dbReference type="EMBL" id="CM042889">
    <property type="protein sequence ID" value="KAI4318558.1"/>
    <property type="molecule type" value="Genomic_DNA"/>
</dbReference>
<comment type="caution">
    <text evidence="1">The sequence shown here is derived from an EMBL/GenBank/DDBJ whole genome shotgun (WGS) entry which is preliminary data.</text>
</comment>
<sequence length="198" mass="21966">MMANRVNQAPLIIRDENFVKPATIDAKAKSAKTALKKGGTGGGGGILGRKALKDITNKSSVKPEVSSRKNVKVQLKEEFSIAEEGFLHDHKKCIKEREAALNHFDLDLVLPGYDSALAEDEELKSKEAKLKVDFDSFRCYPDPVELPEPSLRDFVKESAPPTSPLGSPLKRDASAMHDDDFFWEFAEVELPLKQEIDV</sequence>
<proteinExistence type="predicted"/>
<keyword evidence="2" id="KW-1185">Reference proteome</keyword>
<evidence type="ECO:0000313" key="2">
    <source>
        <dbReference type="Proteomes" id="UP001057402"/>
    </source>
</evidence>
<gene>
    <name evidence="1" type="ORF">MLD38_032246</name>
</gene>
<organism evidence="1 2">
    <name type="scientific">Melastoma candidum</name>
    <dbReference type="NCBI Taxonomy" id="119954"/>
    <lineage>
        <taxon>Eukaryota</taxon>
        <taxon>Viridiplantae</taxon>
        <taxon>Streptophyta</taxon>
        <taxon>Embryophyta</taxon>
        <taxon>Tracheophyta</taxon>
        <taxon>Spermatophyta</taxon>
        <taxon>Magnoliopsida</taxon>
        <taxon>eudicotyledons</taxon>
        <taxon>Gunneridae</taxon>
        <taxon>Pentapetalae</taxon>
        <taxon>rosids</taxon>
        <taxon>malvids</taxon>
        <taxon>Myrtales</taxon>
        <taxon>Melastomataceae</taxon>
        <taxon>Melastomatoideae</taxon>
        <taxon>Melastomateae</taxon>
        <taxon>Melastoma</taxon>
    </lineage>
</organism>
<reference evidence="2" key="1">
    <citation type="journal article" date="2023" name="Front. Plant Sci.">
        <title>Chromosomal-level genome assembly of Melastoma candidum provides insights into trichome evolution.</title>
        <authorList>
            <person name="Zhong Y."/>
            <person name="Wu W."/>
            <person name="Sun C."/>
            <person name="Zou P."/>
            <person name="Liu Y."/>
            <person name="Dai S."/>
            <person name="Zhou R."/>
        </authorList>
    </citation>
    <scope>NUCLEOTIDE SEQUENCE [LARGE SCALE GENOMIC DNA]</scope>
</reference>
<protein>
    <submittedName>
        <fullName evidence="1">Uncharacterized protein</fullName>
    </submittedName>
</protein>
<dbReference type="Proteomes" id="UP001057402">
    <property type="component" value="Chromosome 10"/>
</dbReference>
<name>A0ACB9M3N7_9MYRT</name>